<feature type="compositionally biased region" description="Low complexity" evidence="1">
    <location>
        <begin position="259"/>
        <end position="277"/>
    </location>
</feature>
<dbReference type="Proteomes" id="UP000305948">
    <property type="component" value="Unassembled WGS sequence"/>
</dbReference>
<evidence type="ECO:0000256" key="2">
    <source>
        <dbReference type="SAM" id="Phobius"/>
    </source>
</evidence>
<evidence type="ECO:0000313" key="4">
    <source>
        <dbReference type="Proteomes" id="UP000305948"/>
    </source>
</evidence>
<keyword evidence="2" id="KW-0472">Membrane</keyword>
<feature type="transmembrane region" description="Helical" evidence="2">
    <location>
        <begin position="49"/>
        <end position="68"/>
    </location>
</feature>
<feature type="region of interest" description="Disordered" evidence="1">
    <location>
        <begin position="519"/>
        <end position="546"/>
    </location>
</feature>
<feature type="transmembrane region" description="Helical" evidence="2">
    <location>
        <begin position="384"/>
        <end position="402"/>
    </location>
</feature>
<keyword evidence="2" id="KW-1133">Transmembrane helix</keyword>
<gene>
    <name evidence="3" type="ORF">OE88DRAFT_896385</name>
</gene>
<dbReference type="EMBL" id="ML213529">
    <property type="protein sequence ID" value="TFK46503.1"/>
    <property type="molecule type" value="Genomic_DNA"/>
</dbReference>
<accession>A0A5C3MP29</accession>
<keyword evidence="2" id="KW-0812">Transmembrane</keyword>
<feature type="transmembrane region" description="Helical" evidence="2">
    <location>
        <begin position="110"/>
        <end position="130"/>
    </location>
</feature>
<evidence type="ECO:0000313" key="3">
    <source>
        <dbReference type="EMBL" id="TFK46503.1"/>
    </source>
</evidence>
<feature type="compositionally biased region" description="Low complexity" evidence="1">
    <location>
        <begin position="333"/>
        <end position="344"/>
    </location>
</feature>
<dbReference type="AlphaFoldDB" id="A0A5C3MP29"/>
<feature type="region of interest" description="Disordered" evidence="1">
    <location>
        <begin position="453"/>
        <end position="489"/>
    </location>
</feature>
<sequence length="546" mass="59110">MSSTDCSRGPTPNPDVSGIGVRLSFYIQAVLLAVLSARTSSADEITQNLGTLIVTNMAYAVTTLVLGFTNQPNQLNLYDALVVLYLLTPSWAAIFFTMPQYNRHKRSGSIIKYLAILQSYLIFACAFAVLRYAPTFGTEVECNKDLVFVIFKPFKVLYAGRNAFLVLLAIVTLAYTVLLYLDYSSLIHPYFKERKYKRIPGQMIGMMRKICVALRIPGIRPLPEKEDTEKQDKNAEDNSAKPRKTGQGKSGKGARSRRSASTSIPRTSPSSTAASDTHGPATSGVSSPAPANNQQQPPAQSGSSDHASPSPPPFTQDMNRQIVSFAPPPSTSPPTSSFTSTGSTGREEPLFTLPMFGGAPFGMSKAQMNVSFDTSYRANINGRLLVNLILILVTSMLAILNTELLRHLNHPNDSAASEGSWGFGQILPLFLTVLPAWSTFLAFRKHGLGEKKKEGRRVRVKAAGRRPQVRRQASSRASNNPFGGGGGATDIFGFPTGPHSPGATTADDGRVTQFWSGATIEEVNDEEEWEKSSGEEGMAGPSRSAV</sequence>
<feature type="transmembrane region" description="Helical" evidence="2">
    <location>
        <begin position="422"/>
        <end position="443"/>
    </location>
</feature>
<proteinExistence type="predicted"/>
<protein>
    <submittedName>
        <fullName evidence="3">Uncharacterized protein</fullName>
    </submittedName>
</protein>
<feature type="transmembrane region" description="Helical" evidence="2">
    <location>
        <begin position="163"/>
        <end position="181"/>
    </location>
</feature>
<feature type="transmembrane region" description="Helical" evidence="2">
    <location>
        <begin position="80"/>
        <end position="98"/>
    </location>
</feature>
<feature type="transmembrane region" description="Helical" evidence="2">
    <location>
        <begin position="19"/>
        <end position="37"/>
    </location>
</feature>
<dbReference type="OrthoDB" id="5427664at2759"/>
<organism evidence="3 4">
    <name type="scientific">Heliocybe sulcata</name>
    <dbReference type="NCBI Taxonomy" id="5364"/>
    <lineage>
        <taxon>Eukaryota</taxon>
        <taxon>Fungi</taxon>
        <taxon>Dikarya</taxon>
        <taxon>Basidiomycota</taxon>
        <taxon>Agaricomycotina</taxon>
        <taxon>Agaricomycetes</taxon>
        <taxon>Gloeophyllales</taxon>
        <taxon>Gloeophyllaceae</taxon>
        <taxon>Heliocybe</taxon>
    </lineage>
</organism>
<feature type="compositionally biased region" description="Basic residues" evidence="1">
    <location>
        <begin position="241"/>
        <end position="258"/>
    </location>
</feature>
<feature type="region of interest" description="Disordered" evidence="1">
    <location>
        <begin position="222"/>
        <end position="351"/>
    </location>
</feature>
<reference evidence="3 4" key="1">
    <citation type="journal article" date="2019" name="Nat. Ecol. Evol.">
        <title>Megaphylogeny resolves global patterns of mushroom evolution.</title>
        <authorList>
            <person name="Varga T."/>
            <person name="Krizsan K."/>
            <person name="Foldi C."/>
            <person name="Dima B."/>
            <person name="Sanchez-Garcia M."/>
            <person name="Sanchez-Ramirez S."/>
            <person name="Szollosi G.J."/>
            <person name="Szarkandi J.G."/>
            <person name="Papp V."/>
            <person name="Albert L."/>
            <person name="Andreopoulos W."/>
            <person name="Angelini C."/>
            <person name="Antonin V."/>
            <person name="Barry K.W."/>
            <person name="Bougher N.L."/>
            <person name="Buchanan P."/>
            <person name="Buyck B."/>
            <person name="Bense V."/>
            <person name="Catcheside P."/>
            <person name="Chovatia M."/>
            <person name="Cooper J."/>
            <person name="Damon W."/>
            <person name="Desjardin D."/>
            <person name="Finy P."/>
            <person name="Geml J."/>
            <person name="Haridas S."/>
            <person name="Hughes K."/>
            <person name="Justo A."/>
            <person name="Karasinski D."/>
            <person name="Kautmanova I."/>
            <person name="Kiss B."/>
            <person name="Kocsube S."/>
            <person name="Kotiranta H."/>
            <person name="LaButti K.M."/>
            <person name="Lechner B.E."/>
            <person name="Liimatainen K."/>
            <person name="Lipzen A."/>
            <person name="Lukacs Z."/>
            <person name="Mihaltcheva S."/>
            <person name="Morgado L.N."/>
            <person name="Niskanen T."/>
            <person name="Noordeloos M.E."/>
            <person name="Ohm R.A."/>
            <person name="Ortiz-Santana B."/>
            <person name="Ovrebo C."/>
            <person name="Racz N."/>
            <person name="Riley R."/>
            <person name="Savchenko A."/>
            <person name="Shiryaev A."/>
            <person name="Soop K."/>
            <person name="Spirin V."/>
            <person name="Szebenyi C."/>
            <person name="Tomsovsky M."/>
            <person name="Tulloss R.E."/>
            <person name="Uehling J."/>
            <person name="Grigoriev I.V."/>
            <person name="Vagvolgyi C."/>
            <person name="Papp T."/>
            <person name="Martin F.M."/>
            <person name="Miettinen O."/>
            <person name="Hibbett D.S."/>
            <person name="Nagy L.G."/>
        </authorList>
    </citation>
    <scope>NUCLEOTIDE SEQUENCE [LARGE SCALE GENOMIC DNA]</scope>
    <source>
        <strain evidence="3 4">OMC1185</strain>
    </source>
</reference>
<feature type="compositionally biased region" description="Polar residues" evidence="1">
    <location>
        <begin position="471"/>
        <end position="481"/>
    </location>
</feature>
<evidence type="ECO:0000256" key="1">
    <source>
        <dbReference type="SAM" id="MobiDB-lite"/>
    </source>
</evidence>
<feature type="compositionally biased region" description="Low complexity" evidence="1">
    <location>
        <begin position="286"/>
        <end position="301"/>
    </location>
</feature>
<feature type="compositionally biased region" description="Basic residues" evidence="1">
    <location>
        <begin position="454"/>
        <end position="469"/>
    </location>
</feature>
<feature type="compositionally biased region" description="Basic and acidic residues" evidence="1">
    <location>
        <begin position="222"/>
        <end position="240"/>
    </location>
</feature>
<keyword evidence="4" id="KW-1185">Reference proteome</keyword>
<name>A0A5C3MP29_9AGAM</name>